<evidence type="ECO:0000256" key="6">
    <source>
        <dbReference type="PROSITE-ProRule" id="PRU01087"/>
    </source>
</evidence>
<dbReference type="Pfam" id="PF05241">
    <property type="entry name" value="EBP"/>
    <property type="match status" value="1"/>
</dbReference>
<proteinExistence type="inferred from homology"/>
<dbReference type="GO" id="GO:0047750">
    <property type="term" value="F:cholestenol delta-isomerase activity"/>
    <property type="evidence" value="ECO:0007669"/>
    <property type="project" value="InterPro"/>
</dbReference>
<dbReference type="EMBL" id="JAUBYV010000002">
    <property type="protein sequence ID" value="KAK2628760.1"/>
    <property type="molecule type" value="Genomic_DNA"/>
</dbReference>
<dbReference type="GO" id="GO:0016020">
    <property type="term" value="C:membrane"/>
    <property type="evidence" value="ECO:0007669"/>
    <property type="project" value="UniProtKB-SubCell"/>
</dbReference>
<keyword evidence="10" id="KW-1185">Reference proteome</keyword>
<evidence type="ECO:0000256" key="7">
    <source>
        <dbReference type="SAM" id="Phobius"/>
    </source>
</evidence>
<feature type="transmembrane region" description="Helical" evidence="7">
    <location>
        <begin position="193"/>
        <end position="212"/>
    </location>
</feature>
<evidence type="ECO:0000256" key="3">
    <source>
        <dbReference type="ARBA" id="ARBA00022692"/>
    </source>
</evidence>
<evidence type="ECO:0000256" key="5">
    <source>
        <dbReference type="ARBA" id="ARBA00023136"/>
    </source>
</evidence>
<evidence type="ECO:0000256" key="1">
    <source>
        <dbReference type="ARBA" id="ARBA00004141"/>
    </source>
</evidence>
<keyword evidence="4 6" id="KW-1133">Transmembrane helix</keyword>
<gene>
    <name evidence="9" type="ORF">QTJ16_001863</name>
</gene>
<feature type="transmembrane region" description="Helical" evidence="7">
    <location>
        <begin position="125"/>
        <end position="148"/>
    </location>
</feature>
<name>A0AAD9T5N7_9HELO</name>
<dbReference type="InterPro" id="IPR007905">
    <property type="entry name" value="EBP"/>
</dbReference>
<sequence length="242" mass="27636">MESIREQLDTTTLVSLSAVVVFLTSAYFLSHTLLARSTPSRLRVLFIWHFFDFLIHSIFEGSFLYNCFTASAPFDPATHSPALVTNFLGQPDRVFGSRYVDNWGSGLWMVYAKADKRWAEADLTIISLELLTVFGAGPLALYICYAIYKRDPMSAFWMVVLATGELYGGFMTFCPEWMTGNQNLDASNFMFKWVYLIFFNMLWVFLPLYAIYHAYVDMKNAFVVRNGVVLASLEAKEKAKSK</sequence>
<evidence type="ECO:0000313" key="10">
    <source>
        <dbReference type="Proteomes" id="UP001285354"/>
    </source>
</evidence>
<dbReference type="GO" id="GO:0016125">
    <property type="term" value="P:sterol metabolic process"/>
    <property type="evidence" value="ECO:0007669"/>
    <property type="project" value="InterPro"/>
</dbReference>
<dbReference type="InterPro" id="IPR033118">
    <property type="entry name" value="EXPERA"/>
</dbReference>
<comment type="caution">
    <text evidence="9">The sequence shown here is derived from an EMBL/GenBank/DDBJ whole genome shotgun (WGS) entry which is preliminary data.</text>
</comment>
<comment type="similarity">
    <text evidence="2">Belongs to the EBP family.</text>
</comment>
<feature type="transmembrane region" description="Helical" evidence="7">
    <location>
        <begin position="155"/>
        <end position="173"/>
    </location>
</feature>
<evidence type="ECO:0000313" key="9">
    <source>
        <dbReference type="EMBL" id="KAK2628760.1"/>
    </source>
</evidence>
<evidence type="ECO:0000256" key="4">
    <source>
        <dbReference type="ARBA" id="ARBA00022989"/>
    </source>
</evidence>
<evidence type="ECO:0000259" key="8">
    <source>
        <dbReference type="PROSITE" id="PS51751"/>
    </source>
</evidence>
<keyword evidence="3 6" id="KW-0812">Transmembrane</keyword>
<organism evidence="9 10">
    <name type="scientific">Diplocarpon rosae</name>
    <dbReference type="NCBI Taxonomy" id="946125"/>
    <lineage>
        <taxon>Eukaryota</taxon>
        <taxon>Fungi</taxon>
        <taxon>Dikarya</taxon>
        <taxon>Ascomycota</taxon>
        <taxon>Pezizomycotina</taxon>
        <taxon>Leotiomycetes</taxon>
        <taxon>Helotiales</taxon>
        <taxon>Drepanopezizaceae</taxon>
        <taxon>Diplocarpon</taxon>
    </lineage>
</organism>
<dbReference type="PANTHER" id="PTHR14207:SF1">
    <property type="entry name" value="EMOPAMIL-BINDING PROTEIN-LIKE"/>
    <property type="match status" value="1"/>
</dbReference>
<dbReference type="PANTHER" id="PTHR14207">
    <property type="entry name" value="STEROL ISOMERASE"/>
    <property type="match status" value="1"/>
</dbReference>
<keyword evidence="5 6" id="KW-0472">Membrane</keyword>
<protein>
    <recommendedName>
        <fullName evidence="8">EXPERA domain-containing protein</fullName>
    </recommendedName>
</protein>
<evidence type="ECO:0000256" key="2">
    <source>
        <dbReference type="ARBA" id="ARBA00008337"/>
    </source>
</evidence>
<dbReference type="PROSITE" id="PS51751">
    <property type="entry name" value="EXPERA"/>
    <property type="match status" value="1"/>
</dbReference>
<accession>A0AAD9T5N7</accession>
<comment type="subcellular location">
    <subcellularLocation>
        <location evidence="1">Membrane</location>
        <topology evidence="1">Multi-pass membrane protein</topology>
    </subcellularLocation>
</comment>
<dbReference type="AlphaFoldDB" id="A0AAD9T5N7"/>
<dbReference type="GO" id="GO:0005783">
    <property type="term" value="C:endoplasmic reticulum"/>
    <property type="evidence" value="ECO:0007669"/>
    <property type="project" value="TreeGrafter"/>
</dbReference>
<reference evidence="9" key="1">
    <citation type="submission" date="2023-06" db="EMBL/GenBank/DDBJ databases">
        <title>Draft genome of Marssonina rosae.</title>
        <authorList>
            <person name="Cheng Q."/>
        </authorList>
    </citation>
    <scope>NUCLEOTIDE SEQUENCE</scope>
    <source>
        <strain evidence="9">R4</strain>
    </source>
</reference>
<feature type="domain" description="EXPERA" evidence="8">
    <location>
        <begin position="41"/>
        <end position="211"/>
    </location>
</feature>
<dbReference type="Proteomes" id="UP001285354">
    <property type="component" value="Unassembled WGS sequence"/>
</dbReference>
<feature type="transmembrane region" description="Helical" evidence="7">
    <location>
        <begin position="12"/>
        <end position="30"/>
    </location>
</feature>